<dbReference type="EMBL" id="BEYU01000087">
    <property type="protein sequence ID" value="GBG31002.1"/>
    <property type="molecule type" value="Genomic_DNA"/>
</dbReference>
<feature type="region of interest" description="Disordered" evidence="1">
    <location>
        <begin position="89"/>
        <end position="142"/>
    </location>
</feature>
<comment type="caution">
    <text evidence="2">The sequence shown here is derived from an EMBL/GenBank/DDBJ whole genome shotgun (WGS) entry which is preliminary data.</text>
</comment>
<accession>A0A2R5GJD9</accession>
<feature type="compositionally biased region" description="Basic and acidic residues" evidence="1">
    <location>
        <begin position="2022"/>
        <end position="2036"/>
    </location>
</feature>
<feature type="region of interest" description="Disordered" evidence="1">
    <location>
        <begin position="550"/>
        <end position="578"/>
    </location>
</feature>
<feature type="region of interest" description="Disordered" evidence="1">
    <location>
        <begin position="1294"/>
        <end position="1321"/>
    </location>
</feature>
<feature type="region of interest" description="Disordered" evidence="1">
    <location>
        <begin position="1241"/>
        <end position="1281"/>
    </location>
</feature>
<gene>
    <name evidence="2" type="ORF">FCC1311_072232</name>
</gene>
<name>A0A2R5GJD9_9STRA</name>
<dbReference type="InterPro" id="IPR011989">
    <property type="entry name" value="ARM-like"/>
</dbReference>
<evidence type="ECO:0000313" key="2">
    <source>
        <dbReference type="EMBL" id="GBG31002.1"/>
    </source>
</evidence>
<evidence type="ECO:0000313" key="3">
    <source>
        <dbReference type="Proteomes" id="UP000241890"/>
    </source>
</evidence>
<feature type="compositionally biased region" description="Basic and acidic residues" evidence="1">
    <location>
        <begin position="563"/>
        <end position="578"/>
    </location>
</feature>
<protein>
    <submittedName>
        <fullName evidence="2">Uncharacterized protein</fullName>
    </submittedName>
</protein>
<dbReference type="InterPro" id="IPR016024">
    <property type="entry name" value="ARM-type_fold"/>
</dbReference>
<feature type="region of interest" description="Disordered" evidence="1">
    <location>
        <begin position="1134"/>
        <end position="1159"/>
    </location>
</feature>
<feature type="region of interest" description="Disordered" evidence="1">
    <location>
        <begin position="1941"/>
        <end position="2036"/>
    </location>
</feature>
<dbReference type="Gene3D" id="1.25.10.10">
    <property type="entry name" value="Leucine-rich Repeat Variant"/>
    <property type="match status" value="1"/>
</dbReference>
<feature type="compositionally biased region" description="Basic and acidic residues" evidence="1">
    <location>
        <begin position="1241"/>
        <end position="1252"/>
    </location>
</feature>
<evidence type="ECO:0000256" key="1">
    <source>
        <dbReference type="SAM" id="MobiDB-lite"/>
    </source>
</evidence>
<feature type="compositionally biased region" description="Basic and acidic residues" evidence="1">
    <location>
        <begin position="1958"/>
        <end position="1974"/>
    </location>
</feature>
<reference evidence="2 3" key="1">
    <citation type="submission" date="2017-12" db="EMBL/GenBank/DDBJ databases">
        <title>Sequencing, de novo assembly and annotation of complete genome of a new Thraustochytrid species, strain FCC1311.</title>
        <authorList>
            <person name="Sedici K."/>
            <person name="Godart F."/>
            <person name="Aiese Cigliano R."/>
            <person name="Sanseverino W."/>
            <person name="Barakat M."/>
            <person name="Ortet P."/>
            <person name="Marechal E."/>
            <person name="Cagnac O."/>
            <person name="Amato A."/>
        </authorList>
    </citation>
    <scope>NUCLEOTIDE SEQUENCE [LARGE SCALE GENOMIC DNA]</scope>
</reference>
<feature type="region of interest" description="Disordered" evidence="1">
    <location>
        <begin position="2160"/>
        <end position="2179"/>
    </location>
</feature>
<dbReference type="InParanoid" id="A0A2R5GJD9"/>
<proteinExistence type="predicted"/>
<keyword evidence="3" id="KW-1185">Reference proteome</keyword>
<feature type="compositionally biased region" description="Acidic residues" evidence="1">
    <location>
        <begin position="2011"/>
        <end position="2021"/>
    </location>
</feature>
<feature type="compositionally biased region" description="Polar residues" evidence="1">
    <location>
        <begin position="1255"/>
        <end position="1269"/>
    </location>
</feature>
<feature type="compositionally biased region" description="Acidic residues" evidence="1">
    <location>
        <begin position="110"/>
        <end position="120"/>
    </location>
</feature>
<dbReference type="Proteomes" id="UP000241890">
    <property type="component" value="Unassembled WGS sequence"/>
</dbReference>
<feature type="compositionally biased region" description="Acidic residues" evidence="1">
    <location>
        <begin position="1300"/>
        <end position="1316"/>
    </location>
</feature>
<sequence length="2285" mass="251805">MVEQHTQQEALGVRVEIFVLQPHFVPLGQSSRNVGTPASLSIANKKDGQDDLRVSPGIEGALATFVIPENRANSGNPVKLGTATHANAPLEDIQEGISNASRDTDRSLSSEDESDDDLFSEDSCRSSDSGSEDDDDVGLLPSRLRAKSEERTLFQDATGKLTFRSLPSGFVADVTGALRFHSPESLKRALLVQSNLHRDVPAAAAIAASGKPTRATPSFRSIDRLVKQTSLCWLQTNPDGETYLLNLDSPAAMLDMLDHWLKGWPDRVKRKLQHHVDVVAPLVASQLKGPRKARALHSLWELALQPENHATLMQDSHNIISHALSVVDGLIPFCGHGTSELLQSVHYTASGLCAALVAYPDTRRALLARPDLGARLVRSFFVSLKRLPAPQLVAVNPPPALVLTIKALAHLSHETELHKPLIAFHAYTDLILNMTASTGDHAIAGRGLALLARALASSTQFEQHLRLAQLLVTQGFARDRRIPLAVREIIARSVFLFFRTARDPAVTCNIAFWDPLVHAVHASLTAFSRASMSDISNDHVNMTSWHARRAKSLHGANPSQSDQESHSNENNKTKRDADTAMEDTSMCFSLLSSSVAMLAATLENLLAPRHANLPEETARQILHSFQRVLVVIENFKENKSPSGAATKALKASDQGPQHLEVLTLATLVHLFAGRCAVFPRIVISHADEVWDSITIASIFQKRSRTAQILHARLLYMLAHHATVPRHLADAIYANVFFLPKQDASARRHPLPTPARRYLAVVWALACRASAMSLTEYLKATRDVIEKQEPCCRDAVIEDAIFGAMPLLVHATGGLQGQSLRDPNLDTCLNLLVDHGAKRVTTVTPLLRGLQRLLHGALDALARDPAPFKAEPVPAIDRCVRICVNLIERGSNASMRTQDLSEMTAEDHMIEAALHVLWIVASSTSPLAQSKSLSHMRTVCMVHAAVQSENLAHRNIARNSGRVLLALATRNPETVIEPLAQTIAQTPQQNVAADPPSIEIKAAHASKILLQSTTPELISCGAYLLSTYRLSADQHQVLRDAGSLRSLIRLVVDEDNQIDDTSRCLALVSLSRITAHDRANQRAVASPKLLTALENILRYQDKSTKPRRSFPPRLSNSEKVKASYDAWLDDFEATSNPGRLSAKPRKKSGRRPRPVPLRTQDLCKPMSSLWHSASEPSLRADPWSPTHFEAAQTPLGLSISINFDKFLFRDLTAGPPTSPEQPSNHLPDESTLNHIGAEARFHEQHEETSHGEPEDPSSQLPATSSYTTQMAAAERHTDASRIHVRNLVKRQMLSNFKGKDDSDDSDDSEASVLDEEVSAASPQRVRKHFTECANAEVKSHLAIFAHVEGGRVYRDLPLYELADGSKSHVYYQTSHEATDDLVVVMVPPPPAHGAPDVLEELPQPLHKPISPILQTSFVYFEELAHQHAAQDRLCDSHVILPPTFSLALTRDGTHKESGISWTSEGALLDDALPLLLALPLQGGDSRRSSSFLGLVSGRCERLGTFAYRQLPSTPPSEASDKKSFELASSVFADPSVPKSNQNLPACRSVLCDKAQFARLLSRDVNLSPDCAANIWSSIEKRFDLIVGIFSHYGCVVGNSNQAFTMQLNQFTLFLRDSGFLRGRAEAHSSSLQNGTPALSPPQKAEVESLQCNVSDEVIDIFPMDTSASDTLFIIVNKTLPETQLESLQNMLKGSKVFQVKRDEVLLLYEFIDSLVRVADITVCQPSAAKKQKDAHRIPLDTAVEAVLQRIVDLYMHERILLFDIFRVDRMHNWAVNSVLNENLSMFRKLFNRYTCVCGELSIGFGAARGQRLGLVDWHTLVDDLGLFSPIFTKRDASWIFVSATAQHVDPFKNWTKNVALSFPKFLEAMCRLADAIFIPTDEQYKSVGVTRDNGSNGFDDSDFDLSPSGIVCFYRLMQQTTLWSSFERPSYVKNACHFIGPPPSVEPDRSSVDAPAFGHEQDPEEHQQDQGHSAEEESEESEEGQAISDQTNVPQFGAESDTAKDEQNANEVENEDGDGLEPNEDKSKAPEDTKTTSDRAFYDERALDFKLVQLIKIVLATEVRRSSKVATRTVWLKFAKRADLGEKRVFKKLIADFDIVDILDQDADRPTSAGSLPPVSEVVAGTEPHNNGGQNIVKMQGVGRRLTLDIRVAQDLAASHLPRSAGKGQEQSECKDDLDEDEIESAKSEALASLPAPIKRDLLITAHQACEMVRSAAAGRSKDDLSLRETLFSKDFVEASSRRLVQLRAKRIPETKKFNALTSVQQQSYMAIVQRAVREFLSSPLE</sequence>
<feature type="compositionally biased region" description="Basic residues" evidence="1">
    <location>
        <begin position="1141"/>
        <end position="1152"/>
    </location>
</feature>
<dbReference type="SUPFAM" id="SSF48371">
    <property type="entry name" value="ARM repeat"/>
    <property type="match status" value="1"/>
</dbReference>
<organism evidence="2 3">
    <name type="scientific">Hondaea fermentalgiana</name>
    <dbReference type="NCBI Taxonomy" id="2315210"/>
    <lineage>
        <taxon>Eukaryota</taxon>
        <taxon>Sar</taxon>
        <taxon>Stramenopiles</taxon>
        <taxon>Bigyra</taxon>
        <taxon>Labyrinthulomycetes</taxon>
        <taxon>Thraustochytrida</taxon>
        <taxon>Thraustochytriidae</taxon>
        <taxon>Hondaea</taxon>
    </lineage>
</organism>